<sequence length="145" mass="15980">MAKPITYANAHPDLPGSDFAQRLQHLRLKRLFAANGNVETAQPHPLPDPSMVAQEQPHPAPNPPASVGADVDAASFNARWQSEHRHAATAHLKSQPKNGDRKMSDNTKQPKRPLEVLREGSLKAAIWRNEAENGSYHSVIVARSY</sequence>
<evidence type="ECO:0000256" key="1">
    <source>
        <dbReference type="SAM" id="MobiDB-lite"/>
    </source>
</evidence>
<dbReference type="AlphaFoldDB" id="A0A3T0N505"/>
<dbReference type="EMBL" id="CP033219">
    <property type="protein sequence ID" value="AZV79062.1"/>
    <property type="molecule type" value="Genomic_DNA"/>
</dbReference>
<accession>A0A3T0N505</accession>
<reference evidence="2 3" key="1">
    <citation type="submission" date="2018-10" db="EMBL/GenBank/DDBJ databases">
        <title>Parasedimentitalea marina sp. nov., a psychrophilic bacterium isolated from deep seawater of the New Britain Trench.</title>
        <authorList>
            <person name="Cao J."/>
        </authorList>
    </citation>
    <scope>NUCLEOTIDE SEQUENCE [LARGE SCALE GENOMIC DNA]</scope>
    <source>
        <strain evidence="2 3">W43</strain>
    </source>
</reference>
<dbReference type="Proteomes" id="UP000283063">
    <property type="component" value="Chromosome"/>
</dbReference>
<evidence type="ECO:0000313" key="2">
    <source>
        <dbReference type="EMBL" id="AZV79062.1"/>
    </source>
</evidence>
<protein>
    <submittedName>
        <fullName evidence="2">Uncharacterized protein</fullName>
    </submittedName>
</protein>
<evidence type="ECO:0000313" key="3">
    <source>
        <dbReference type="Proteomes" id="UP000283063"/>
    </source>
</evidence>
<organism evidence="2 3">
    <name type="scientific">Parasedimentitalea marina</name>
    <dbReference type="NCBI Taxonomy" id="2483033"/>
    <lineage>
        <taxon>Bacteria</taxon>
        <taxon>Pseudomonadati</taxon>
        <taxon>Pseudomonadota</taxon>
        <taxon>Alphaproteobacteria</taxon>
        <taxon>Rhodobacterales</taxon>
        <taxon>Paracoccaceae</taxon>
        <taxon>Parasedimentitalea</taxon>
    </lineage>
</organism>
<gene>
    <name evidence="2" type="ORF">EBB79_15070</name>
</gene>
<dbReference type="KEGG" id="sedi:EBB79_15070"/>
<name>A0A3T0N505_9RHOB</name>
<proteinExistence type="predicted"/>
<keyword evidence="3" id="KW-1185">Reference proteome</keyword>
<dbReference type="RefSeq" id="WP_127749611.1">
    <property type="nucleotide sequence ID" value="NZ_CP033219.1"/>
</dbReference>
<dbReference type="OrthoDB" id="7632421at2"/>
<feature type="region of interest" description="Disordered" evidence="1">
    <location>
        <begin position="34"/>
        <end position="113"/>
    </location>
</feature>